<gene>
    <name evidence="1" type="ORF">MSG28_003398</name>
</gene>
<comment type="caution">
    <text evidence="1">The sequence shown here is derived from an EMBL/GenBank/DDBJ whole genome shotgun (WGS) entry which is preliminary data.</text>
</comment>
<accession>A0ACC0KFB7</accession>
<sequence>MAAGTAVAVDTPVETVADTAEVTDPATIEMVEIEMEDMGGGGGGYGGDRGGGGGDMVTQEDTIFIQGMDPSTSEDELCTHFGAIGMIKIDKKTQRPKVWMYKDKATGAPKGEATVTYEDSNAASSAIECPLRKDKILGVVAAAAAVAAVAVVSAVAAAVAVVAAAVGAGVAEAEAVAARPPETEKATGDARTLAAETRTFLGARHAIDATKRSQAVVETVAHLLAAVVAAVARPGAEAGAAAADAAAAAGAVAATAGETAAVTGVEIAAVTDAVMAAAVVVTATAVVP</sequence>
<organism evidence="1 2">
    <name type="scientific">Choristoneura fumiferana</name>
    <name type="common">Spruce budworm moth</name>
    <name type="synonym">Archips fumiferana</name>
    <dbReference type="NCBI Taxonomy" id="7141"/>
    <lineage>
        <taxon>Eukaryota</taxon>
        <taxon>Metazoa</taxon>
        <taxon>Ecdysozoa</taxon>
        <taxon>Arthropoda</taxon>
        <taxon>Hexapoda</taxon>
        <taxon>Insecta</taxon>
        <taxon>Pterygota</taxon>
        <taxon>Neoptera</taxon>
        <taxon>Endopterygota</taxon>
        <taxon>Lepidoptera</taxon>
        <taxon>Glossata</taxon>
        <taxon>Ditrysia</taxon>
        <taxon>Tortricoidea</taxon>
        <taxon>Tortricidae</taxon>
        <taxon>Tortricinae</taxon>
        <taxon>Choristoneura</taxon>
    </lineage>
</organism>
<proteinExistence type="predicted"/>
<dbReference type="Proteomes" id="UP001064048">
    <property type="component" value="Chromosome 5"/>
</dbReference>
<evidence type="ECO:0000313" key="2">
    <source>
        <dbReference type="Proteomes" id="UP001064048"/>
    </source>
</evidence>
<dbReference type="EMBL" id="CM046105">
    <property type="protein sequence ID" value="KAI8434925.1"/>
    <property type="molecule type" value="Genomic_DNA"/>
</dbReference>
<evidence type="ECO:0000313" key="1">
    <source>
        <dbReference type="EMBL" id="KAI8434925.1"/>
    </source>
</evidence>
<name>A0ACC0KFB7_CHOFU</name>
<keyword evidence="2" id="KW-1185">Reference proteome</keyword>
<reference evidence="1 2" key="1">
    <citation type="journal article" date="2022" name="Genome Biol. Evol.">
        <title>The Spruce Budworm Genome: Reconstructing the Evolutionary History of Antifreeze Proteins.</title>
        <authorList>
            <person name="Beliveau C."/>
            <person name="Gagne P."/>
            <person name="Picq S."/>
            <person name="Vernygora O."/>
            <person name="Keeling C.I."/>
            <person name="Pinkney K."/>
            <person name="Doucet D."/>
            <person name="Wen F."/>
            <person name="Johnston J.S."/>
            <person name="Maaroufi H."/>
            <person name="Boyle B."/>
            <person name="Laroche J."/>
            <person name="Dewar K."/>
            <person name="Juretic N."/>
            <person name="Blackburn G."/>
            <person name="Nisole A."/>
            <person name="Brunet B."/>
            <person name="Brandao M."/>
            <person name="Lumley L."/>
            <person name="Duan J."/>
            <person name="Quan G."/>
            <person name="Lucarotti C.J."/>
            <person name="Roe A.D."/>
            <person name="Sperling F.A.H."/>
            <person name="Levesque R.C."/>
            <person name="Cusson M."/>
        </authorList>
    </citation>
    <scope>NUCLEOTIDE SEQUENCE [LARGE SCALE GENOMIC DNA]</scope>
    <source>
        <strain evidence="1">Glfc:IPQL:Cfum</strain>
    </source>
</reference>
<protein>
    <submittedName>
        <fullName evidence="1">Uncharacterized protein</fullName>
    </submittedName>
</protein>